<evidence type="ECO:0008006" key="5">
    <source>
        <dbReference type="Google" id="ProtNLM"/>
    </source>
</evidence>
<accession>A0A1J5IML8</accession>
<proteinExistence type="predicted"/>
<keyword evidence="2" id="KW-0732">Signal</keyword>
<dbReference type="AlphaFoldDB" id="A0A1J5IML8"/>
<feature type="chain" id="PRO_5012475897" description="DUF5667 domain-containing protein" evidence="2">
    <location>
        <begin position="27"/>
        <end position="287"/>
    </location>
</feature>
<gene>
    <name evidence="3" type="ORF">AUK40_01650</name>
</gene>
<name>A0A1J5IML8_9BACT</name>
<sequence>MMIRTCICALAAAFLLIYTAPQQAYAAFSTDADPQALEQYQTAQQGYQSLLVAYKNARDNWKDYRTKHKDLSDPTQAQIAAEEAKSYTIKTLSAYKAYLTLIRTRVEATAGIDEQVRATIYSELEVAAAWLETRITSLSSGNWTLEALRSLADEFYTFRETMKAKVWYMADSLLLSRIDSYLQSFGEILPALDQALLDQSLYLTITQHASLQSSIDAVRSALTQIRDDYGSVQALITPDYDVIALQSALEQITRLNDRIGTLKTMTSRLTTPKSDPINTTTDQPIEP</sequence>
<evidence type="ECO:0000256" key="1">
    <source>
        <dbReference type="SAM" id="MobiDB-lite"/>
    </source>
</evidence>
<comment type="caution">
    <text evidence="3">The sequence shown here is derived from an EMBL/GenBank/DDBJ whole genome shotgun (WGS) entry which is preliminary data.</text>
</comment>
<reference evidence="3 4" key="1">
    <citation type="journal article" date="2016" name="Environ. Microbiol.">
        <title>Genomic resolution of a cold subsurface aquifer community provides metabolic insights for novel microbes adapted to high CO concentrations.</title>
        <authorList>
            <person name="Probst A.J."/>
            <person name="Castelle C.J."/>
            <person name="Singh A."/>
            <person name="Brown C.T."/>
            <person name="Anantharaman K."/>
            <person name="Sharon I."/>
            <person name="Hug L.A."/>
            <person name="Burstein D."/>
            <person name="Emerson J.B."/>
            <person name="Thomas B.C."/>
            <person name="Banfield J.F."/>
        </authorList>
    </citation>
    <scope>NUCLEOTIDE SEQUENCE [LARGE SCALE GENOMIC DNA]</scope>
    <source>
        <strain evidence="3">CG2_30_54_11</strain>
    </source>
</reference>
<dbReference type="Proteomes" id="UP000183245">
    <property type="component" value="Unassembled WGS sequence"/>
</dbReference>
<evidence type="ECO:0000313" key="4">
    <source>
        <dbReference type="Proteomes" id="UP000183245"/>
    </source>
</evidence>
<evidence type="ECO:0000313" key="3">
    <source>
        <dbReference type="EMBL" id="OIP98397.1"/>
    </source>
</evidence>
<evidence type="ECO:0000256" key="2">
    <source>
        <dbReference type="SAM" id="SignalP"/>
    </source>
</evidence>
<dbReference type="STRING" id="1817892.AUK40_01650"/>
<feature type="signal peptide" evidence="2">
    <location>
        <begin position="1"/>
        <end position="26"/>
    </location>
</feature>
<protein>
    <recommendedName>
        <fullName evidence="5">DUF5667 domain-containing protein</fullName>
    </recommendedName>
</protein>
<dbReference type="EMBL" id="MNZT01000029">
    <property type="protein sequence ID" value="OIP98397.1"/>
    <property type="molecule type" value="Genomic_DNA"/>
</dbReference>
<organism evidence="3 4">
    <name type="scientific">Candidatus Wirthbacteria bacterium CG2_30_54_11</name>
    <dbReference type="NCBI Taxonomy" id="1817892"/>
    <lineage>
        <taxon>Bacteria</taxon>
        <taxon>Candidatus Wirthbacteria</taxon>
    </lineage>
</organism>
<feature type="region of interest" description="Disordered" evidence="1">
    <location>
        <begin position="266"/>
        <end position="287"/>
    </location>
</feature>